<evidence type="ECO:0000256" key="3">
    <source>
        <dbReference type="ARBA" id="ARBA00022737"/>
    </source>
</evidence>
<dbReference type="AlphaFoldDB" id="A0A3E2B4H8"/>
<dbReference type="Pfam" id="PF07992">
    <property type="entry name" value="Pyr_redox_2"/>
    <property type="match status" value="1"/>
</dbReference>
<dbReference type="SUPFAM" id="SSF54292">
    <property type="entry name" value="2Fe-2S ferredoxin-like"/>
    <property type="match status" value="1"/>
</dbReference>
<dbReference type="Gene3D" id="3.30.70.20">
    <property type="match status" value="1"/>
</dbReference>
<dbReference type="Proteomes" id="UP000260649">
    <property type="component" value="Unassembled WGS sequence"/>
</dbReference>
<dbReference type="EMBL" id="QQRQ01000005">
    <property type="protein sequence ID" value="RFT06925.1"/>
    <property type="molecule type" value="Genomic_DNA"/>
</dbReference>
<dbReference type="GO" id="GO:0046872">
    <property type="term" value="F:metal ion binding"/>
    <property type="evidence" value="ECO:0007669"/>
    <property type="project" value="UniProtKB-KW"/>
</dbReference>
<evidence type="ECO:0000256" key="5">
    <source>
        <dbReference type="ARBA" id="ARBA00023004"/>
    </source>
</evidence>
<dbReference type="SUPFAM" id="SSF54862">
    <property type="entry name" value="4Fe-4S ferredoxins"/>
    <property type="match status" value="1"/>
</dbReference>
<dbReference type="CDD" id="cd00207">
    <property type="entry name" value="fer2"/>
    <property type="match status" value="1"/>
</dbReference>
<dbReference type="SUPFAM" id="SSF46548">
    <property type="entry name" value="alpha-helical ferredoxin"/>
    <property type="match status" value="1"/>
</dbReference>
<dbReference type="InterPro" id="IPR042204">
    <property type="entry name" value="2Fe-2S-bd_N"/>
</dbReference>
<dbReference type="PANTHER" id="PTHR42783:SF3">
    <property type="entry name" value="GLUTAMATE SYNTHASE [NADPH] SMALL CHAIN-RELATED"/>
    <property type="match status" value="1"/>
</dbReference>
<dbReference type="InterPro" id="IPR017900">
    <property type="entry name" value="4Fe4S_Fe_S_CS"/>
</dbReference>
<evidence type="ECO:0000313" key="10">
    <source>
        <dbReference type="Proteomes" id="UP000260649"/>
    </source>
</evidence>
<dbReference type="InterPro" id="IPR023753">
    <property type="entry name" value="FAD/NAD-binding_dom"/>
</dbReference>
<dbReference type="PROSITE" id="PS51379">
    <property type="entry name" value="4FE4S_FER_2"/>
    <property type="match status" value="2"/>
</dbReference>
<comment type="caution">
    <text evidence="9">The sequence shown here is derived from an EMBL/GenBank/DDBJ whole genome shotgun (WGS) entry which is preliminary data.</text>
</comment>
<dbReference type="GO" id="GO:0051539">
    <property type="term" value="F:4 iron, 4 sulfur cluster binding"/>
    <property type="evidence" value="ECO:0007669"/>
    <property type="project" value="UniProtKB-KW"/>
</dbReference>
<feature type="domain" description="4Fe-4S ferredoxin-type" evidence="8">
    <location>
        <begin position="612"/>
        <end position="631"/>
    </location>
</feature>
<evidence type="ECO:0000256" key="6">
    <source>
        <dbReference type="ARBA" id="ARBA00023014"/>
    </source>
</evidence>
<dbReference type="Gene3D" id="3.10.20.440">
    <property type="entry name" value="2Fe-2S iron-sulphur cluster binding domain, sarcosine oxidase, alpha subunit, N-terminal domain"/>
    <property type="match status" value="1"/>
</dbReference>
<dbReference type="InterPro" id="IPR028261">
    <property type="entry name" value="DPD_II"/>
</dbReference>
<evidence type="ECO:0000259" key="8">
    <source>
        <dbReference type="PROSITE" id="PS51379"/>
    </source>
</evidence>
<dbReference type="OrthoDB" id="9803192at2"/>
<dbReference type="Pfam" id="PF13510">
    <property type="entry name" value="Fer2_4"/>
    <property type="match status" value="1"/>
</dbReference>
<reference evidence="9 10" key="1">
    <citation type="submission" date="2018-07" db="EMBL/GenBank/DDBJ databases">
        <title>GABA Modulating Bacteria of the Human Gut Microbiota.</title>
        <authorList>
            <person name="Strandwitz P."/>
            <person name="Kim K.H."/>
            <person name="Terekhova D."/>
            <person name="Liu J.K."/>
            <person name="Sharma A."/>
            <person name="Levering J."/>
            <person name="Mcdonald D."/>
            <person name="Dietrich D."/>
            <person name="Ramadhar T.R."/>
            <person name="Lekbua A."/>
            <person name="Mroue N."/>
            <person name="Liston C."/>
            <person name="Stewart E.J."/>
            <person name="Dubin M.J."/>
            <person name="Zengler K."/>
            <person name="Knight R."/>
            <person name="Gilbert J.A."/>
            <person name="Clardy J."/>
            <person name="Lewis K."/>
        </authorList>
    </citation>
    <scope>NUCLEOTIDE SEQUENCE [LARGE SCALE GENOMIC DNA]</scope>
    <source>
        <strain evidence="9 10">KLE1738</strain>
    </source>
</reference>
<dbReference type="InterPro" id="IPR001041">
    <property type="entry name" value="2Fe-2S_ferredoxin-type"/>
</dbReference>
<keyword evidence="1" id="KW-0004">4Fe-4S</keyword>
<dbReference type="GO" id="GO:0016491">
    <property type="term" value="F:oxidoreductase activity"/>
    <property type="evidence" value="ECO:0007669"/>
    <property type="project" value="UniProtKB-KW"/>
</dbReference>
<dbReference type="InterPro" id="IPR009051">
    <property type="entry name" value="Helical_ferredxn"/>
</dbReference>
<keyword evidence="6" id="KW-0411">Iron-sulfur</keyword>
<proteinExistence type="predicted"/>
<dbReference type="PANTHER" id="PTHR42783">
    <property type="entry name" value="GLUTAMATE SYNTHASE [NADPH] SMALL CHAIN"/>
    <property type="match status" value="1"/>
</dbReference>
<evidence type="ECO:0000259" key="7">
    <source>
        <dbReference type="PROSITE" id="PS51085"/>
    </source>
</evidence>
<name>A0A3E2B4H8_9FIRM</name>
<dbReference type="InterPro" id="IPR036188">
    <property type="entry name" value="FAD/NAD-bd_sf"/>
</dbReference>
<keyword evidence="4" id="KW-0560">Oxidoreductase</keyword>
<keyword evidence="3" id="KW-0677">Repeat</keyword>
<evidence type="ECO:0000313" key="9">
    <source>
        <dbReference type="EMBL" id="RFT06925.1"/>
    </source>
</evidence>
<dbReference type="RefSeq" id="WP_117141898.1">
    <property type="nucleotide sequence ID" value="NZ_CAKXKJ010000004.1"/>
</dbReference>
<dbReference type="PROSITE" id="PS00198">
    <property type="entry name" value="4FE4S_FER_1"/>
    <property type="match status" value="1"/>
</dbReference>
<evidence type="ECO:0000256" key="1">
    <source>
        <dbReference type="ARBA" id="ARBA00022485"/>
    </source>
</evidence>
<dbReference type="Pfam" id="PF14691">
    <property type="entry name" value="Fer4_20"/>
    <property type="match status" value="1"/>
</dbReference>
<feature type="domain" description="2Fe-2S ferredoxin-type" evidence="7">
    <location>
        <begin position="3"/>
        <end position="81"/>
    </location>
</feature>
<feature type="domain" description="4Fe-4S ferredoxin-type" evidence="8">
    <location>
        <begin position="651"/>
        <end position="684"/>
    </location>
</feature>
<evidence type="ECO:0000256" key="4">
    <source>
        <dbReference type="ARBA" id="ARBA00023002"/>
    </source>
</evidence>
<dbReference type="Gene3D" id="1.10.1060.10">
    <property type="entry name" value="Alpha-helical ferredoxin"/>
    <property type="match status" value="1"/>
</dbReference>
<accession>A0A3E2B4H8</accession>
<dbReference type="Gene3D" id="3.50.50.60">
    <property type="entry name" value="FAD/NAD(P)-binding domain"/>
    <property type="match status" value="2"/>
</dbReference>
<keyword evidence="2" id="KW-0479">Metal-binding</keyword>
<evidence type="ECO:0000256" key="2">
    <source>
        <dbReference type="ARBA" id="ARBA00022723"/>
    </source>
</evidence>
<keyword evidence="5" id="KW-0408">Iron</keyword>
<keyword evidence="10" id="KW-1185">Reference proteome</keyword>
<dbReference type="InterPro" id="IPR036010">
    <property type="entry name" value="2Fe-2S_ferredoxin-like_sf"/>
</dbReference>
<dbReference type="PRINTS" id="PR00419">
    <property type="entry name" value="ADXRDTASE"/>
</dbReference>
<dbReference type="SUPFAM" id="SSF51971">
    <property type="entry name" value="Nucleotide-binding domain"/>
    <property type="match status" value="2"/>
</dbReference>
<dbReference type="GeneID" id="97994958"/>
<dbReference type="FunFam" id="3.30.70.20:FF:000035">
    <property type="entry name" value="Iron hydrogenase 1"/>
    <property type="match status" value="1"/>
</dbReference>
<gene>
    <name evidence="9" type="ORF">DV520_04290</name>
</gene>
<dbReference type="PROSITE" id="PS51085">
    <property type="entry name" value="2FE2S_FER_2"/>
    <property type="match status" value="1"/>
</dbReference>
<organism evidence="9 10">
    <name type="scientific">Evtepia gabavorous</name>
    <dbReference type="NCBI Taxonomy" id="2211183"/>
    <lineage>
        <taxon>Bacteria</taxon>
        <taxon>Bacillati</taxon>
        <taxon>Bacillota</taxon>
        <taxon>Clostridia</taxon>
        <taxon>Eubacteriales</taxon>
        <taxon>Evtepia</taxon>
    </lineage>
</organism>
<sequence length="688" mass="75296">MKTRIKVIINGKICTGRAGQTLLEIAQNNGIEIPNLCHNGELKHYGGCSLCVVEAEGSPKLLRACSTVAQDGQVIYTESERVVRTRKTSIELLMSDHDGDCRGPCVLNCPASVNAQGYVQAIARGDDKEAVRIIKERLPMPACIGRVCPHPCEDGCRRQMVEESISIAYLKYFAADRVIQAGGYLPPKAAATGKRVGIIGGGPGGLTAAYYLSLKGHRVTVVDAMPQMGGMLRYGIPEYRLPKRVLDEEVAEIASLGVEMKNNFRIGRDVTFEEFKNSYDAVVLAIGAWESMPIGCPGEELDGVMGGIDFLRQVAMGEKPAIGDQVAVVGGGNTAMDACRTAVRLGAKEVYVVYRRTEAEMPAEQLEIDEAREEGVIYKFLTNPAEIIGENGRVKEIKLQVMELGEPDESGRRRPVPVEGKFETLPVTCVISAIGQKANVAGFEGIELNRKGIISADETSYRTSMPGVFAVGDATNQGASIAIEAIGEARRCAKVVDLYLNGMQVPYQKTYLSVKKVSPEYFADYIKLPRAKMPTRPPEERKHDFQEINLGFSEAQARAEAARCLDCGCHDFAECKLIRCANLYELQPERIERIKGNGKGKLHPSYKEKRLVAIERDQGKCILCGQCVRMCDEVVGKGILGLVGRGFDTTIRPEFQQSNVIRECVDCLKCAEACPTGALRIRENELEE</sequence>
<dbReference type="InterPro" id="IPR017896">
    <property type="entry name" value="4Fe4S_Fe-S-bd"/>
</dbReference>
<protein>
    <submittedName>
        <fullName evidence="9">4Fe-4S dicluster domain-containing protein</fullName>
    </submittedName>
</protein>